<comment type="function">
    <text evidence="15">E3 ubiquitin-protein ligase. Component of the ribosome quality control complex (RQC), a ribosome-associated complex that mediates ubiquitination and extraction of incompletely synthesized nascent chains for proteasomal degradation. Ubiquitination leads to vcp/p97 recruitment for extraction and degradation of the incomplete translation product.</text>
</comment>
<keyword evidence="12 18" id="KW-0833">Ubl conjugation pathway</keyword>
<evidence type="ECO:0000256" key="12">
    <source>
        <dbReference type="ARBA" id="ARBA00022786"/>
    </source>
</evidence>
<protein>
    <recommendedName>
        <fullName evidence="6 18">E3 ubiquitin-protein ligase listerin</fullName>
        <ecNumber evidence="5 18">2.3.2.27</ecNumber>
    </recommendedName>
    <alternativeName>
        <fullName evidence="14 18">RING-type E3 ubiquitin transferase listerin</fullName>
    </alternativeName>
</protein>
<dbReference type="GO" id="GO:1990116">
    <property type="term" value="P:ribosome-associated ubiquitin-dependent protein catabolic process"/>
    <property type="evidence" value="ECO:0007669"/>
    <property type="project" value="UniProtKB-UniRule"/>
</dbReference>
<dbReference type="PROSITE" id="PS50089">
    <property type="entry name" value="ZF_RING_2"/>
    <property type="match status" value="1"/>
</dbReference>
<reference evidence="21 22" key="1">
    <citation type="submission" date="2024-10" db="EMBL/GenBank/DDBJ databases">
        <authorList>
            <person name="Kim D."/>
        </authorList>
    </citation>
    <scope>NUCLEOTIDE SEQUENCE [LARGE SCALE GENOMIC DNA]</scope>
    <source>
        <strain evidence="21">BH-2024</strain>
    </source>
</reference>
<evidence type="ECO:0000256" key="15">
    <source>
        <dbReference type="ARBA" id="ARBA00053497"/>
    </source>
</evidence>
<dbReference type="PROSITE" id="PS51292">
    <property type="entry name" value="ZF_RING_CH"/>
    <property type="match status" value="1"/>
</dbReference>
<accession>A0ABD2JCG9</accession>
<dbReference type="FunFam" id="3.30.40.10:FF:000038">
    <property type="entry name" value="E3 ubiquitin-protein ligase listerin"/>
    <property type="match status" value="1"/>
</dbReference>
<evidence type="ECO:0000256" key="1">
    <source>
        <dbReference type="ARBA" id="ARBA00000900"/>
    </source>
</evidence>
<evidence type="ECO:0000256" key="11">
    <source>
        <dbReference type="ARBA" id="ARBA00022771"/>
    </source>
</evidence>
<dbReference type="Pfam" id="PF22999">
    <property type="entry name" value="LTN1_E3_ligase_6th"/>
    <property type="match status" value="1"/>
</dbReference>
<dbReference type="EC" id="2.3.2.27" evidence="5 18"/>
<gene>
    <name evidence="21" type="ORF">niasHT_023837</name>
</gene>
<dbReference type="SMART" id="SM00184">
    <property type="entry name" value="RING"/>
    <property type="match status" value="1"/>
</dbReference>
<comment type="similarity">
    <text evidence="4 18">Belongs to the LTN1 family.</text>
</comment>
<dbReference type="GO" id="GO:1990112">
    <property type="term" value="C:RQC complex"/>
    <property type="evidence" value="ECO:0007669"/>
    <property type="project" value="UniProtKB-UniRule"/>
</dbReference>
<comment type="subunit">
    <text evidence="16">Component of the ribosome quality control complex (RQC), composed of at least the E3 ubiquitin ligase ltn1 and nemf. The complex probably also contains tcf25 as well as vcp/p97 and its ubiquitin-binding cofactors. RQC forms a stable complex with 60S ribosomal subunits.</text>
</comment>
<keyword evidence="8 18" id="KW-0808">Transferase</keyword>
<keyword evidence="11 17" id="KW-0863">Zinc-finger</keyword>
<dbReference type="InterPro" id="IPR054477">
    <property type="entry name" value="LTN1_E3_ligase_6th"/>
</dbReference>
<evidence type="ECO:0000256" key="18">
    <source>
        <dbReference type="RuleBase" id="RU367090"/>
    </source>
</evidence>
<evidence type="ECO:0000313" key="22">
    <source>
        <dbReference type="Proteomes" id="UP001620626"/>
    </source>
</evidence>
<dbReference type="InterPro" id="IPR056241">
    <property type="entry name" value="LTN1_HEAT_5th"/>
</dbReference>
<name>A0ABD2JCG9_9BILA</name>
<dbReference type="SUPFAM" id="SSF57850">
    <property type="entry name" value="RING/U-box"/>
    <property type="match status" value="1"/>
</dbReference>
<evidence type="ECO:0000256" key="10">
    <source>
        <dbReference type="ARBA" id="ARBA00022737"/>
    </source>
</evidence>
<evidence type="ECO:0000256" key="6">
    <source>
        <dbReference type="ARBA" id="ARBA00017157"/>
    </source>
</evidence>
<sequence>MDCLFSAELLSDDQCLFAAFALLRANFSTILKDGNLNPSQNSFECLIEFAKFALFYCQVLRNSADAMDDTSFCYALIVSTFVDHFKLRATKARHSQMLLRFSKEFDFPFSLLSVPSVDRIAKSLLHLSQKEDGFCFPFCAFYSLLKFSFSDVSSQQIPFDRSPIRTIFEIVIQMRLNLNSDLNVMLDLLPHEPTQNAEEFVVLRWLAEFEWRCANLTEENRAEHFVALATFIEQHRKGVEDWLFTVRKDDLFRNLFGCVILKFCAQIVPFVAEVGAVIRDFVNCALITVLQNCTENLFSSNDRIKECDDEIAMHWLLMGHSALNLVIRYENVVRMNRQNDDYREIAREWAEFFGPSAANYVFHWFLHFSNIGKMPPQFFTKTLCNAIQSIDIDRLIKAEIPIEFLQRATDCCPENELSFLQIFEGYSDERRSRLVPTSVLFFNSLPEIQFAAAAVLKGFLFEMFSSENAERGAFGKKSLNGSALEPEANEGDTEDIGKSLEEQSHQLALPRLFKALLSFEFANYSRLNESEVDPLLLSWDILMCFFGDLDVLSRVRFCDAIDVKTLSNALAHLFNSLSDPPGHKGFPPPSPAINYFLFASSDAICVVSNVDDLFTGTFHYKLVNRPFDREHFTSNLFFRTLATIPALFREWHGTLSKTEANTVNEYTQKYLSHLLIQRELRSLENMKRGRLEVRILSKVREIECTYRLEETTMTLTILLPENYPIKAPKVETGRSIVNKELHRKWLLQLGVFLNGQNGVMMDGILQWKRSIDQHLQGVEECTICMSTVSSTNYQLPKIRCRQCRKKFHGDCLYKWFQSSSKSSCPLCRANFV</sequence>
<dbReference type="InterPro" id="IPR039804">
    <property type="entry name" value="RING-CH-C4HC3_LTN1"/>
</dbReference>
<dbReference type="InterPro" id="IPR039795">
    <property type="entry name" value="LTN1/Rkr1"/>
</dbReference>
<evidence type="ECO:0000256" key="16">
    <source>
        <dbReference type="ARBA" id="ARBA00065062"/>
    </source>
</evidence>
<dbReference type="GO" id="GO:0072344">
    <property type="term" value="P:rescue of stalled ribosome"/>
    <property type="evidence" value="ECO:0007669"/>
    <property type="project" value="UniProtKB-UniRule"/>
</dbReference>
<dbReference type="GO" id="GO:0005829">
    <property type="term" value="C:cytosol"/>
    <property type="evidence" value="ECO:0007669"/>
    <property type="project" value="UniProtKB-SubCell"/>
</dbReference>
<dbReference type="GO" id="GO:0061630">
    <property type="term" value="F:ubiquitin protein ligase activity"/>
    <property type="evidence" value="ECO:0007669"/>
    <property type="project" value="UniProtKB-UniRule"/>
</dbReference>
<dbReference type="Pfam" id="PF24618">
    <property type="entry name" value="LTN1_E3_ligase_5th"/>
    <property type="match status" value="1"/>
</dbReference>
<evidence type="ECO:0000256" key="5">
    <source>
        <dbReference type="ARBA" id="ARBA00012483"/>
    </source>
</evidence>
<keyword evidence="7" id="KW-0963">Cytoplasm</keyword>
<dbReference type="Pfam" id="PF23009">
    <property type="entry name" value="UBC_like"/>
    <property type="match status" value="1"/>
</dbReference>
<dbReference type="InterPro" id="IPR013083">
    <property type="entry name" value="Znf_RING/FYVE/PHD"/>
</dbReference>
<evidence type="ECO:0000259" key="19">
    <source>
        <dbReference type="PROSITE" id="PS50089"/>
    </source>
</evidence>
<keyword evidence="13 18" id="KW-0862">Zinc</keyword>
<dbReference type="PANTHER" id="PTHR12389">
    <property type="entry name" value="ZINC FINGER PROTEIN 294"/>
    <property type="match status" value="1"/>
</dbReference>
<dbReference type="PANTHER" id="PTHR12389:SF0">
    <property type="entry name" value="E3 UBIQUITIN-PROTEIN LIGASE LISTERIN"/>
    <property type="match status" value="1"/>
</dbReference>
<evidence type="ECO:0000256" key="7">
    <source>
        <dbReference type="ARBA" id="ARBA00022490"/>
    </source>
</evidence>
<evidence type="ECO:0000256" key="14">
    <source>
        <dbReference type="ARBA" id="ARBA00032366"/>
    </source>
</evidence>
<proteinExistence type="inferred from homology"/>
<dbReference type="Proteomes" id="UP001620626">
    <property type="component" value="Unassembled WGS sequence"/>
</dbReference>
<dbReference type="CDD" id="cd16491">
    <property type="entry name" value="RING-CH-C4HC3_LTN1"/>
    <property type="match status" value="1"/>
</dbReference>
<evidence type="ECO:0000256" key="13">
    <source>
        <dbReference type="ARBA" id="ARBA00022833"/>
    </source>
</evidence>
<dbReference type="InterPro" id="IPR011016">
    <property type="entry name" value="Znf_RING-CH"/>
</dbReference>
<comment type="pathway">
    <text evidence="3 18">Protein modification; protein ubiquitination.</text>
</comment>
<evidence type="ECO:0000256" key="17">
    <source>
        <dbReference type="PROSITE-ProRule" id="PRU00175"/>
    </source>
</evidence>
<dbReference type="InterPro" id="IPR054478">
    <property type="entry name" value="LTN1_UBC"/>
</dbReference>
<dbReference type="Gene3D" id="3.30.40.10">
    <property type="entry name" value="Zinc/RING finger domain, C3HC4 (zinc finger)"/>
    <property type="match status" value="1"/>
</dbReference>
<evidence type="ECO:0000256" key="9">
    <source>
        <dbReference type="ARBA" id="ARBA00022723"/>
    </source>
</evidence>
<dbReference type="SMART" id="SM00744">
    <property type="entry name" value="RINGv"/>
    <property type="match status" value="1"/>
</dbReference>
<dbReference type="Pfam" id="PF13639">
    <property type="entry name" value="zf-RING_2"/>
    <property type="match status" value="1"/>
</dbReference>
<comment type="catalytic activity">
    <reaction evidence="1 18">
        <text>S-ubiquitinyl-[E2 ubiquitin-conjugating enzyme]-L-cysteine + [acceptor protein]-L-lysine = [E2 ubiquitin-conjugating enzyme]-L-cysteine + N(6)-ubiquitinyl-[acceptor protein]-L-lysine.</text>
        <dbReference type="EC" id="2.3.2.27"/>
    </reaction>
</comment>
<keyword evidence="22" id="KW-1185">Reference proteome</keyword>
<dbReference type="AlphaFoldDB" id="A0ABD2JCG9"/>
<evidence type="ECO:0000256" key="2">
    <source>
        <dbReference type="ARBA" id="ARBA00004514"/>
    </source>
</evidence>
<evidence type="ECO:0000259" key="20">
    <source>
        <dbReference type="PROSITE" id="PS51292"/>
    </source>
</evidence>
<organism evidence="21 22">
    <name type="scientific">Heterodera trifolii</name>
    <dbReference type="NCBI Taxonomy" id="157864"/>
    <lineage>
        <taxon>Eukaryota</taxon>
        <taxon>Metazoa</taxon>
        <taxon>Ecdysozoa</taxon>
        <taxon>Nematoda</taxon>
        <taxon>Chromadorea</taxon>
        <taxon>Rhabditida</taxon>
        <taxon>Tylenchina</taxon>
        <taxon>Tylenchomorpha</taxon>
        <taxon>Tylenchoidea</taxon>
        <taxon>Heteroderidae</taxon>
        <taxon>Heteroderinae</taxon>
        <taxon>Heterodera</taxon>
    </lineage>
</organism>
<evidence type="ECO:0000313" key="21">
    <source>
        <dbReference type="EMBL" id="KAL3088277.1"/>
    </source>
</evidence>
<feature type="domain" description="RING-type" evidence="19">
    <location>
        <begin position="781"/>
        <end position="828"/>
    </location>
</feature>
<dbReference type="GO" id="GO:0008270">
    <property type="term" value="F:zinc ion binding"/>
    <property type="evidence" value="ECO:0007669"/>
    <property type="project" value="UniProtKB-KW"/>
</dbReference>
<feature type="domain" description="RING-CH-type" evidence="20">
    <location>
        <begin position="773"/>
        <end position="832"/>
    </location>
</feature>
<dbReference type="EMBL" id="JBICBT010001002">
    <property type="protein sequence ID" value="KAL3088277.1"/>
    <property type="molecule type" value="Genomic_DNA"/>
</dbReference>
<comment type="subcellular location">
    <subcellularLocation>
        <location evidence="2">Cytoplasm</location>
        <location evidence="2">Cytosol</location>
    </subcellularLocation>
</comment>
<comment type="caution">
    <text evidence="21">The sequence shown here is derived from an EMBL/GenBank/DDBJ whole genome shotgun (WGS) entry which is preliminary data.</text>
</comment>
<evidence type="ECO:0000256" key="4">
    <source>
        <dbReference type="ARBA" id="ARBA00007997"/>
    </source>
</evidence>
<evidence type="ECO:0000256" key="8">
    <source>
        <dbReference type="ARBA" id="ARBA00022679"/>
    </source>
</evidence>
<dbReference type="InterPro" id="IPR001841">
    <property type="entry name" value="Znf_RING"/>
</dbReference>
<keyword evidence="9 18" id="KW-0479">Metal-binding</keyword>
<evidence type="ECO:0000256" key="3">
    <source>
        <dbReference type="ARBA" id="ARBA00004906"/>
    </source>
</evidence>
<keyword evidence="10" id="KW-0677">Repeat</keyword>